<dbReference type="EMBL" id="CP058316">
    <property type="protein sequence ID" value="QLD11107.1"/>
    <property type="molecule type" value="Genomic_DNA"/>
</dbReference>
<evidence type="ECO:0000256" key="2">
    <source>
        <dbReference type="SAM" id="SignalP"/>
    </source>
</evidence>
<dbReference type="InterPro" id="IPR011042">
    <property type="entry name" value="6-blade_b-propeller_TolB-like"/>
</dbReference>
<evidence type="ECO:0000256" key="1">
    <source>
        <dbReference type="SAM" id="MobiDB-lite"/>
    </source>
</evidence>
<dbReference type="AlphaFoldDB" id="A0A7D5F4B8"/>
<reference evidence="4 5" key="1">
    <citation type="submission" date="2020-06" db="EMBL/GenBank/DDBJ databases">
        <authorList>
            <person name="Jo H."/>
        </authorList>
    </citation>
    <scope>NUCLEOTIDE SEQUENCE [LARGE SCALE GENOMIC DNA]</scope>
    <source>
        <strain evidence="4 5">I46</strain>
    </source>
</reference>
<gene>
    <name evidence="4" type="ORF">HW566_04505</name>
</gene>
<feature type="domain" description="Glucose/Sorbosone dehydrogenase" evidence="3">
    <location>
        <begin position="79"/>
        <end position="374"/>
    </location>
</feature>
<proteinExistence type="predicted"/>
<dbReference type="InterPro" id="IPR011041">
    <property type="entry name" value="Quinoprot_gluc/sorb_DH_b-prop"/>
</dbReference>
<accession>A0A7D5F4B8</accession>
<feature type="chain" id="PRO_5039541892" evidence="2">
    <location>
        <begin position="33"/>
        <end position="393"/>
    </location>
</feature>
<dbReference type="PROSITE" id="PS51257">
    <property type="entry name" value="PROKAR_LIPOPROTEIN"/>
    <property type="match status" value="1"/>
</dbReference>
<evidence type="ECO:0000259" key="3">
    <source>
        <dbReference type="Pfam" id="PF07995"/>
    </source>
</evidence>
<sequence>MKPSRRDGVRSRPATRPSLAAASLLMSSLLLVAGCTGTAGPDPTPSSAATATPPAETAPPAVATTWRPTGDPIDAATQFEVPWSVVVLGDGTQLVSQRDTGTVLEVDEEGAFRPVGDVDLTAAVGEGGLLGLAVIEADDEMDLYAYLTTADDNRIVRMRLEGEAGDRRLGDQEVVLEGIPRDRVHNGGRIAVGPDGLLYVATGDAGSPDAAQDASSLAGKILRLTPEGEPAPGNPFGSEVYSLGHRNVQGLAWTEDGTLWASEFGQDTFDELNRIEAGGNYGWPDVEGASDDDRYVAPAIAWTPDEASPSGIAARGDTIFVAALRGERVWVIDVEAGEVVGEPVALWQGELGRVRDAVVSGDELWLLTNNTDGRGNAAAGDDRLMRVPLAPQQ</sequence>
<organism evidence="4 5">
    <name type="scientific">Microbacterium oleivorans</name>
    <dbReference type="NCBI Taxonomy" id="273677"/>
    <lineage>
        <taxon>Bacteria</taxon>
        <taxon>Bacillati</taxon>
        <taxon>Actinomycetota</taxon>
        <taxon>Actinomycetes</taxon>
        <taxon>Micrococcales</taxon>
        <taxon>Microbacteriaceae</taxon>
        <taxon>Microbacterium</taxon>
    </lineage>
</organism>
<dbReference type="SUPFAM" id="SSF50952">
    <property type="entry name" value="Soluble quinoprotein glucose dehydrogenase"/>
    <property type="match status" value="1"/>
</dbReference>
<evidence type="ECO:0000313" key="5">
    <source>
        <dbReference type="Proteomes" id="UP000509638"/>
    </source>
</evidence>
<feature type="signal peptide" evidence="2">
    <location>
        <begin position="1"/>
        <end position="32"/>
    </location>
</feature>
<dbReference type="Gene3D" id="2.120.10.30">
    <property type="entry name" value="TolB, C-terminal domain"/>
    <property type="match status" value="1"/>
</dbReference>
<dbReference type="RefSeq" id="WP_178010781.1">
    <property type="nucleotide sequence ID" value="NZ_CP058316.1"/>
</dbReference>
<keyword evidence="2" id="KW-0732">Signal</keyword>
<dbReference type="PANTHER" id="PTHR19328:SF13">
    <property type="entry name" value="HIPL1 PROTEIN"/>
    <property type="match status" value="1"/>
</dbReference>
<protein>
    <submittedName>
        <fullName evidence="4">PQQ-dependent sugar dehydrogenase</fullName>
    </submittedName>
</protein>
<dbReference type="Pfam" id="PF07995">
    <property type="entry name" value="GSDH"/>
    <property type="match status" value="1"/>
</dbReference>
<evidence type="ECO:0000313" key="4">
    <source>
        <dbReference type="EMBL" id="QLD11107.1"/>
    </source>
</evidence>
<feature type="region of interest" description="Disordered" evidence="1">
    <location>
        <begin position="39"/>
        <end position="61"/>
    </location>
</feature>
<name>A0A7D5F4B8_9MICO</name>
<dbReference type="PANTHER" id="PTHR19328">
    <property type="entry name" value="HEDGEHOG-INTERACTING PROTEIN"/>
    <property type="match status" value="1"/>
</dbReference>
<dbReference type="InterPro" id="IPR012938">
    <property type="entry name" value="Glc/Sorbosone_DH"/>
</dbReference>
<dbReference type="Proteomes" id="UP000509638">
    <property type="component" value="Chromosome"/>
</dbReference>